<evidence type="ECO:0000313" key="2">
    <source>
        <dbReference type="Proteomes" id="UP000233551"/>
    </source>
</evidence>
<sequence>MHASVLVLPRARTALRAFVCPCAPDVPSLHACTCMHMYVLHVLDVRALPRLSMSVHVHLRTKAHLNVLSSTPNALPRVPSSHPDSRTLPRLFSYIPRLGITLST</sequence>
<name>A0A2I0JPE1_PUNGR</name>
<keyword evidence="2" id="KW-1185">Reference proteome</keyword>
<dbReference type="EMBL" id="PGOL01001437">
    <property type="protein sequence ID" value="PKI58142.1"/>
    <property type="molecule type" value="Genomic_DNA"/>
</dbReference>
<reference evidence="1 2" key="1">
    <citation type="submission" date="2017-11" db="EMBL/GenBank/DDBJ databases">
        <title>De-novo sequencing of pomegranate (Punica granatum L.) genome.</title>
        <authorList>
            <person name="Akparov Z."/>
            <person name="Amiraslanov A."/>
            <person name="Hajiyeva S."/>
            <person name="Abbasov M."/>
            <person name="Kaur K."/>
            <person name="Hamwieh A."/>
            <person name="Solovyev V."/>
            <person name="Salamov A."/>
            <person name="Braich B."/>
            <person name="Kosarev P."/>
            <person name="Mahmoud A."/>
            <person name="Hajiyev E."/>
            <person name="Babayeva S."/>
            <person name="Izzatullayeva V."/>
            <person name="Mammadov A."/>
            <person name="Mammadov A."/>
            <person name="Sharifova S."/>
            <person name="Ojaghi J."/>
            <person name="Eynullazada K."/>
            <person name="Bayramov B."/>
            <person name="Abdulazimova A."/>
            <person name="Shahmuradov I."/>
        </authorList>
    </citation>
    <scope>NUCLEOTIDE SEQUENCE [LARGE SCALE GENOMIC DNA]</scope>
    <source>
        <strain evidence="2">cv. AG2017</strain>
        <tissue evidence="1">Leaf</tissue>
    </source>
</reference>
<gene>
    <name evidence="1" type="ORF">CRG98_021472</name>
</gene>
<evidence type="ECO:0000313" key="1">
    <source>
        <dbReference type="EMBL" id="PKI58142.1"/>
    </source>
</evidence>
<organism evidence="1 2">
    <name type="scientific">Punica granatum</name>
    <name type="common">Pomegranate</name>
    <dbReference type="NCBI Taxonomy" id="22663"/>
    <lineage>
        <taxon>Eukaryota</taxon>
        <taxon>Viridiplantae</taxon>
        <taxon>Streptophyta</taxon>
        <taxon>Embryophyta</taxon>
        <taxon>Tracheophyta</taxon>
        <taxon>Spermatophyta</taxon>
        <taxon>Magnoliopsida</taxon>
        <taxon>eudicotyledons</taxon>
        <taxon>Gunneridae</taxon>
        <taxon>Pentapetalae</taxon>
        <taxon>rosids</taxon>
        <taxon>malvids</taxon>
        <taxon>Myrtales</taxon>
        <taxon>Lythraceae</taxon>
        <taxon>Punica</taxon>
    </lineage>
</organism>
<protein>
    <submittedName>
        <fullName evidence="1">Uncharacterized protein</fullName>
    </submittedName>
</protein>
<dbReference type="AlphaFoldDB" id="A0A2I0JPE1"/>
<proteinExistence type="predicted"/>
<dbReference type="Proteomes" id="UP000233551">
    <property type="component" value="Unassembled WGS sequence"/>
</dbReference>
<comment type="caution">
    <text evidence="1">The sequence shown here is derived from an EMBL/GenBank/DDBJ whole genome shotgun (WGS) entry which is preliminary data.</text>
</comment>
<accession>A0A2I0JPE1</accession>